<feature type="region of interest" description="Disordered" evidence="1">
    <location>
        <begin position="104"/>
        <end position="154"/>
    </location>
</feature>
<gene>
    <name evidence="3" type="ORF">AAG570_003607</name>
</gene>
<dbReference type="AlphaFoldDB" id="A0ABD0YGM3"/>
<comment type="caution">
    <text evidence="3">The sequence shown here is derived from an EMBL/GenBank/DDBJ whole genome shotgun (WGS) entry which is preliminary data.</text>
</comment>
<feature type="compositionally biased region" description="Basic and acidic residues" evidence="1">
    <location>
        <begin position="123"/>
        <end position="132"/>
    </location>
</feature>
<proteinExistence type="predicted"/>
<dbReference type="PROSITE" id="PS50003">
    <property type="entry name" value="PH_DOMAIN"/>
    <property type="match status" value="1"/>
</dbReference>
<dbReference type="Gene3D" id="2.30.29.30">
    <property type="entry name" value="Pleckstrin-homology domain (PH domain)/Phosphotyrosine-binding domain (PTB)"/>
    <property type="match status" value="1"/>
</dbReference>
<dbReference type="InterPro" id="IPR011993">
    <property type="entry name" value="PH-like_dom_sf"/>
</dbReference>
<accession>A0ABD0YGM3</accession>
<evidence type="ECO:0000313" key="4">
    <source>
        <dbReference type="Proteomes" id="UP001558652"/>
    </source>
</evidence>
<evidence type="ECO:0000313" key="3">
    <source>
        <dbReference type="EMBL" id="KAL1122202.1"/>
    </source>
</evidence>
<keyword evidence="4" id="KW-1185">Reference proteome</keyword>
<dbReference type="InterPro" id="IPR001849">
    <property type="entry name" value="PH_domain"/>
</dbReference>
<protein>
    <recommendedName>
        <fullName evidence="2">PH domain-containing protein</fullName>
    </recommendedName>
</protein>
<evidence type="ECO:0000256" key="1">
    <source>
        <dbReference type="SAM" id="MobiDB-lite"/>
    </source>
</evidence>
<organism evidence="3 4">
    <name type="scientific">Ranatra chinensis</name>
    <dbReference type="NCBI Taxonomy" id="642074"/>
    <lineage>
        <taxon>Eukaryota</taxon>
        <taxon>Metazoa</taxon>
        <taxon>Ecdysozoa</taxon>
        <taxon>Arthropoda</taxon>
        <taxon>Hexapoda</taxon>
        <taxon>Insecta</taxon>
        <taxon>Pterygota</taxon>
        <taxon>Neoptera</taxon>
        <taxon>Paraneoptera</taxon>
        <taxon>Hemiptera</taxon>
        <taxon>Heteroptera</taxon>
        <taxon>Panheteroptera</taxon>
        <taxon>Nepomorpha</taxon>
        <taxon>Nepidae</taxon>
        <taxon>Ranatrinae</taxon>
        <taxon>Ranatra</taxon>
    </lineage>
</organism>
<sequence>MGERRWAAVREGQLEVYSEDEGWRLDWRIALRGLHLQPAYPLGLAFSLTRHGDKQPTATFKVKSDVEYERWVKAIAAELMRQTPLDCVRFLDILGITGSLRRTRSADSVSQQQPPLHHQPYKKRTDLPDVIRDLPPCSRRSRSRRREWVGSKQRGQSAETICRDDCQNRVSELISRCQRSDVYVPVKEKRLLFESLSHQERSGGLHHPQISATSSLLHKQPVVRAQSLADLTTTSQCVKHIARIFEQKSSSGIEEKGRKHFFDM</sequence>
<dbReference type="EMBL" id="JBFDAA010000014">
    <property type="protein sequence ID" value="KAL1122202.1"/>
    <property type="molecule type" value="Genomic_DNA"/>
</dbReference>
<evidence type="ECO:0000259" key="2">
    <source>
        <dbReference type="PROSITE" id="PS50003"/>
    </source>
</evidence>
<reference evidence="3 4" key="1">
    <citation type="submission" date="2024-07" db="EMBL/GenBank/DDBJ databases">
        <title>Chromosome-level genome assembly of the water stick insect Ranatra chinensis (Heteroptera: Nepidae).</title>
        <authorList>
            <person name="Liu X."/>
        </authorList>
    </citation>
    <scope>NUCLEOTIDE SEQUENCE [LARGE SCALE GENOMIC DNA]</scope>
    <source>
        <strain evidence="3">Cailab_2021Rc</strain>
        <tissue evidence="3">Muscle</tissue>
    </source>
</reference>
<name>A0ABD0YGM3_9HEMI</name>
<dbReference type="SUPFAM" id="SSF50729">
    <property type="entry name" value="PH domain-like"/>
    <property type="match status" value="1"/>
</dbReference>
<feature type="domain" description="PH" evidence="2">
    <location>
        <begin position="1"/>
        <end position="80"/>
    </location>
</feature>
<dbReference type="Proteomes" id="UP001558652">
    <property type="component" value="Unassembled WGS sequence"/>
</dbReference>